<sequence>MLDVIGPQEEPRWRPGRSLDPSAPFPATSRYPNRRPPSGLAVTAGTAARLGETGALSARYERSPDLARRVWDSSVRVGSGARRGELRLQPRSRSHRARPLPASPPTRDWESRGGASGGGLSSVVLLGAPGHRLEELGRHFGYRRPAGMKAAKEQ</sequence>
<organism evidence="2 3">
    <name type="scientific">Pleurodeles waltl</name>
    <name type="common">Iberian ribbed newt</name>
    <dbReference type="NCBI Taxonomy" id="8319"/>
    <lineage>
        <taxon>Eukaryota</taxon>
        <taxon>Metazoa</taxon>
        <taxon>Chordata</taxon>
        <taxon>Craniata</taxon>
        <taxon>Vertebrata</taxon>
        <taxon>Euteleostomi</taxon>
        <taxon>Amphibia</taxon>
        <taxon>Batrachia</taxon>
        <taxon>Caudata</taxon>
        <taxon>Salamandroidea</taxon>
        <taxon>Salamandridae</taxon>
        <taxon>Pleurodelinae</taxon>
        <taxon>Pleurodeles</taxon>
    </lineage>
</organism>
<dbReference type="Proteomes" id="UP001066276">
    <property type="component" value="Chromosome 11"/>
</dbReference>
<name>A0AAV7LRG8_PLEWA</name>
<gene>
    <name evidence="2" type="ORF">NDU88_005187</name>
</gene>
<feature type="region of interest" description="Disordered" evidence="1">
    <location>
        <begin position="78"/>
        <end position="123"/>
    </location>
</feature>
<comment type="caution">
    <text evidence="2">The sequence shown here is derived from an EMBL/GenBank/DDBJ whole genome shotgun (WGS) entry which is preliminary data.</text>
</comment>
<evidence type="ECO:0000256" key="1">
    <source>
        <dbReference type="SAM" id="MobiDB-lite"/>
    </source>
</evidence>
<dbReference type="EMBL" id="JANPWB010000015">
    <property type="protein sequence ID" value="KAJ1092073.1"/>
    <property type="molecule type" value="Genomic_DNA"/>
</dbReference>
<evidence type="ECO:0000313" key="3">
    <source>
        <dbReference type="Proteomes" id="UP001066276"/>
    </source>
</evidence>
<keyword evidence="3" id="KW-1185">Reference proteome</keyword>
<accession>A0AAV7LRG8</accession>
<dbReference type="AlphaFoldDB" id="A0AAV7LRG8"/>
<reference evidence="2" key="1">
    <citation type="journal article" date="2022" name="bioRxiv">
        <title>Sequencing and chromosome-scale assembly of the giantPleurodeles waltlgenome.</title>
        <authorList>
            <person name="Brown T."/>
            <person name="Elewa A."/>
            <person name="Iarovenko S."/>
            <person name="Subramanian E."/>
            <person name="Araus A.J."/>
            <person name="Petzold A."/>
            <person name="Susuki M."/>
            <person name="Suzuki K.-i.T."/>
            <person name="Hayashi T."/>
            <person name="Toyoda A."/>
            <person name="Oliveira C."/>
            <person name="Osipova E."/>
            <person name="Leigh N.D."/>
            <person name="Simon A."/>
            <person name="Yun M.H."/>
        </authorList>
    </citation>
    <scope>NUCLEOTIDE SEQUENCE</scope>
    <source>
        <strain evidence="2">20211129_DDA</strain>
        <tissue evidence="2">Liver</tissue>
    </source>
</reference>
<feature type="region of interest" description="Disordered" evidence="1">
    <location>
        <begin position="1"/>
        <end position="41"/>
    </location>
</feature>
<proteinExistence type="predicted"/>
<protein>
    <submittedName>
        <fullName evidence="2">Uncharacterized protein</fullName>
    </submittedName>
</protein>
<evidence type="ECO:0000313" key="2">
    <source>
        <dbReference type="EMBL" id="KAJ1092073.1"/>
    </source>
</evidence>